<dbReference type="InterPro" id="IPR048361">
    <property type="entry name" value="Vps52_C"/>
</dbReference>
<dbReference type="OrthoDB" id="19482at2759"/>
<dbReference type="AlphaFoldDB" id="A0A8B6D3I2"/>
<dbReference type="EMBL" id="UYJE01002699">
    <property type="protein sequence ID" value="VDI12963.1"/>
    <property type="molecule type" value="Genomic_DNA"/>
</dbReference>
<keyword evidence="5" id="KW-0653">Protein transport</keyword>
<evidence type="ECO:0000313" key="10">
    <source>
        <dbReference type="Proteomes" id="UP000596742"/>
    </source>
</evidence>
<dbReference type="GO" id="GO:0007041">
    <property type="term" value="P:lysosomal transport"/>
    <property type="evidence" value="ECO:0007669"/>
    <property type="project" value="TreeGrafter"/>
</dbReference>
<comment type="caution">
    <text evidence="9">The sequence shown here is derived from an EMBL/GenBank/DDBJ whole genome shotgun (WGS) entry which is preliminary data.</text>
</comment>
<keyword evidence="10" id="KW-1185">Reference proteome</keyword>
<feature type="domain" description="Vps52 coiled-coil" evidence="7">
    <location>
        <begin position="122"/>
        <end position="306"/>
    </location>
</feature>
<accession>A0A8B6D3I2</accession>
<keyword evidence="4" id="KW-0813">Transport</keyword>
<dbReference type="PANTHER" id="PTHR14190:SF7">
    <property type="entry name" value="VACUOLAR PROTEIN SORTING-ASSOCIATED PROTEIN 52 HOMOLOG"/>
    <property type="match status" value="1"/>
</dbReference>
<comment type="similarity">
    <text evidence="2">Belongs to the VPS52 family.</text>
</comment>
<feature type="domain" description="Vps52 C-terminal" evidence="8">
    <location>
        <begin position="323"/>
        <end position="627"/>
    </location>
</feature>
<reference evidence="9" key="1">
    <citation type="submission" date="2018-11" db="EMBL/GenBank/DDBJ databases">
        <authorList>
            <person name="Alioto T."/>
            <person name="Alioto T."/>
        </authorList>
    </citation>
    <scope>NUCLEOTIDE SEQUENCE</scope>
</reference>
<evidence type="ECO:0000259" key="7">
    <source>
        <dbReference type="Pfam" id="PF04129"/>
    </source>
</evidence>
<proteinExistence type="inferred from homology"/>
<dbReference type="Pfam" id="PF20655">
    <property type="entry name" value="Vps52_C"/>
    <property type="match status" value="1"/>
</dbReference>
<dbReference type="GO" id="GO:0005829">
    <property type="term" value="C:cytosol"/>
    <property type="evidence" value="ECO:0007669"/>
    <property type="project" value="GOC"/>
</dbReference>
<dbReference type="GO" id="GO:0019905">
    <property type="term" value="F:syntaxin binding"/>
    <property type="evidence" value="ECO:0007669"/>
    <property type="project" value="TreeGrafter"/>
</dbReference>
<organism evidence="9 10">
    <name type="scientific">Mytilus galloprovincialis</name>
    <name type="common">Mediterranean mussel</name>
    <dbReference type="NCBI Taxonomy" id="29158"/>
    <lineage>
        <taxon>Eukaryota</taxon>
        <taxon>Metazoa</taxon>
        <taxon>Spiralia</taxon>
        <taxon>Lophotrochozoa</taxon>
        <taxon>Mollusca</taxon>
        <taxon>Bivalvia</taxon>
        <taxon>Autobranchia</taxon>
        <taxon>Pteriomorphia</taxon>
        <taxon>Mytilida</taxon>
        <taxon>Mytiloidea</taxon>
        <taxon>Mytilidae</taxon>
        <taxon>Mytilinae</taxon>
        <taxon>Mytilus</taxon>
    </lineage>
</organism>
<sequence length="749" mass="87158">MSIETKPAQMKNRTAGVGPPKICVKRYSRANRADNLSAANTILSEKKAIYSGYKTQREAIETFKSGMPQQAVLKARKKSLTKNTRPVQCESRIASVFRSSRFGHSFTDKPRGRYTYKQNLEDEMSKEALNTISACDTILERMEQMLNGFQGDLSSISTEIQTLQEQSVTMNVKLKNRQAVRGELSQFVDEMVIPETMINHILDTPVTEREFLEQLHELHHKINFVKEQSFKEARSCFDVKDILEKLKIRRKNVFSELYISLTFPYLAISKIREYILQKINSFKKPMSNYQVPQNAMLKFRFFNEFLMSHERHVAREIRDEYVDTMSKIYLSYFKGYLSRLMKLQFEESADKEDLMGAEDSAKKDILNRSTVFTLGSRGNVLTTDLEGPIIVPHASQKQETKHNFESLFRSLHYAVMDNCCREYLFLVDFFMVTGPSATDLFNAIMSKTVSLFLSKMEEYTADCFDSIAIFLCIHVVYRYKSMMNKRGVPAIDRYWDALVHVMWPRFQLILEMNTQSIRAVDPSKLGHIDVRPHYITRRYAEFSAAIVGINQSFPDERVYHLLSQLQTEVENFILKIAAEFPHRKEQLICLINNYDMLLGVLMERTTEDSKETESFKELLTARTGEFIEEILSPYFGGMIMFVKDCEVQMERGGAESIKCDEKRVQQIVRGFNNDWKRALEMINGEVMRAFTNFKNGTQILQGALTQLIQYYHRFQKVLSQGPFRNMQIRNELINIHHVMVEVKKYKPTF</sequence>
<dbReference type="InterPro" id="IPR048319">
    <property type="entry name" value="Vps52_CC"/>
</dbReference>
<evidence type="ECO:0000256" key="1">
    <source>
        <dbReference type="ARBA" id="ARBA00004601"/>
    </source>
</evidence>
<name>A0A8B6D3I2_MYTGA</name>
<dbReference type="PANTHER" id="PTHR14190">
    <property type="entry name" value="SUPPRESSOR OF ACTIN MUTATIONS 2/VACUOLAR PROTEIN SORTING 52"/>
    <property type="match status" value="1"/>
</dbReference>
<evidence type="ECO:0000256" key="2">
    <source>
        <dbReference type="ARBA" id="ARBA00008180"/>
    </source>
</evidence>
<keyword evidence="6" id="KW-0333">Golgi apparatus</keyword>
<evidence type="ECO:0000256" key="3">
    <source>
        <dbReference type="ARBA" id="ARBA00017083"/>
    </source>
</evidence>
<dbReference type="InterPro" id="IPR007258">
    <property type="entry name" value="Vps52"/>
</dbReference>
<dbReference type="Proteomes" id="UP000596742">
    <property type="component" value="Unassembled WGS sequence"/>
</dbReference>
<comment type="subcellular location">
    <subcellularLocation>
        <location evidence="1">Golgi apparatus</location>
        <location evidence="1">trans-Golgi network</location>
    </subcellularLocation>
</comment>
<evidence type="ECO:0000256" key="4">
    <source>
        <dbReference type="ARBA" id="ARBA00022448"/>
    </source>
</evidence>
<dbReference type="GO" id="GO:0015031">
    <property type="term" value="P:protein transport"/>
    <property type="evidence" value="ECO:0007669"/>
    <property type="project" value="UniProtKB-KW"/>
</dbReference>
<dbReference type="GO" id="GO:0042147">
    <property type="term" value="P:retrograde transport, endosome to Golgi"/>
    <property type="evidence" value="ECO:0007669"/>
    <property type="project" value="TreeGrafter"/>
</dbReference>
<dbReference type="GO" id="GO:0000938">
    <property type="term" value="C:GARP complex"/>
    <property type="evidence" value="ECO:0007669"/>
    <property type="project" value="TreeGrafter"/>
</dbReference>
<dbReference type="GO" id="GO:0006896">
    <property type="term" value="P:Golgi to vacuole transport"/>
    <property type="evidence" value="ECO:0007669"/>
    <property type="project" value="TreeGrafter"/>
</dbReference>
<dbReference type="Pfam" id="PF04129">
    <property type="entry name" value="Vps52_CC"/>
    <property type="match status" value="1"/>
</dbReference>
<evidence type="ECO:0000259" key="8">
    <source>
        <dbReference type="Pfam" id="PF20655"/>
    </source>
</evidence>
<protein>
    <recommendedName>
        <fullName evidence="3">Vacuolar protein sorting-associated protein 52 homolog</fullName>
    </recommendedName>
</protein>
<dbReference type="GO" id="GO:0032456">
    <property type="term" value="P:endocytic recycling"/>
    <property type="evidence" value="ECO:0007669"/>
    <property type="project" value="TreeGrafter"/>
</dbReference>
<gene>
    <name evidence="9" type="ORF">MGAL_10B027143</name>
</gene>
<evidence type="ECO:0000256" key="5">
    <source>
        <dbReference type="ARBA" id="ARBA00022927"/>
    </source>
</evidence>
<evidence type="ECO:0000313" key="9">
    <source>
        <dbReference type="EMBL" id="VDI12963.1"/>
    </source>
</evidence>
<evidence type="ECO:0000256" key="6">
    <source>
        <dbReference type="ARBA" id="ARBA00023034"/>
    </source>
</evidence>